<dbReference type="CDD" id="cd00075">
    <property type="entry name" value="HATPase"/>
    <property type="match status" value="1"/>
</dbReference>
<dbReference type="InterPro" id="IPR015943">
    <property type="entry name" value="WD40/YVTN_repeat-like_dom_sf"/>
</dbReference>
<evidence type="ECO:0000256" key="1">
    <source>
        <dbReference type="ARBA" id="ARBA00000085"/>
    </source>
</evidence>
<dbReference type="RefSeq" id="WP_301189641.1">
    <property type="nucleotide sequence ID" value="NZ_JAPDPJ010000010.1"/>
</dbReference>
<keyword evidence="4" id="KW-0175">Coiled coil</keyword>
<dbReference type="PROSITE" id="PS50109">
    <property type="entry name" value="HIS_KIN"/>
    <property type="match status" value="1"/>
</dbReference>
<reference evidence="6" key="1">
    <citation type="submission" date="2022-10" db="EMBL/GenBank/DDBJ databases">
        <authorList>
            <person name="Yu W.X."/>
        </authorList>
    </citation>
    <scope>NUCLEOTIDE SEQUENCE</scope>
    <source>
        <strain evidence="6">AAT</strain>
    </source>
</reference>
<organism evidence="6 7">
    <name type="scientific">Plebeiibacterium sediminum</name>
    <dbReference type="NCBI Taxonomy" id="2992112"/>
    <lineage>
        <taxon>Bacteria</taxon>
        <taxon>Pseudomonadati</taxon>
        <taxon>Bacteroidota</taxon>
        <taxon>Bacteroidia</taxon>
        <taxon>Marinilabiliales</taxon>
        <taxon>Marinilabiliaceae</taxon>
        <taxon>Plebeiibacterium</taxon>
    </lineage>
</organism>
<accession>A0AAE3M2H7</accession>
<dbReference type="InterPro" id="IPR036890">
    <property type="entry name" value="HATPase_C_sf"/>
</dbReference>
<dbReference type="Pfam" id="PF07494">
    <property type="entry name" value="Reg_prop"/>
    <property type="match status" value="4"/>
</dbReference>
<dbReference type="EMBL" id="JAPDPJ010000010">
    <property type="protein sequence ID" value="MCW3786071.1"/>
    <property type="molecule type" value="Genomic_DNA"/>
</dbReference>
<dbReference type="SUPFAM" id="SSF55781">
    <property type="entry name" value="GAF domain-like"/>
    <property type="match status" value="1"/>
</dbReference>
<comment type="catalytic activity">
    <reaction evidence="1">
        <text>ATP + protein L-histidine = ADP + protein N-phospho-L-histidine.</text>
        <dbReference type="EC" id="2.7.13.3"/>
    </reaction>
</comment>
<keyword evidence="6" id="KW-0067">ATP-binding</keyword>
<comment type="caution">
    <text evidence="6">The sequence shown here is derived from an EMBL/GenBank/DDBJ whole genome shotgun (WGS) entry which is preliminary data.</text>
</comment>
<dbReference type="PANTHER" id="PTHR43547:SF2">
    <property type="entry name" value="HYBRID SIGNAL TRANSDUCTION HISTIDINE KINASE C"/>
    <property type="match status" value="1"/>
</dbReference>
<dbReference type="InterPro" id="IPR029016">
    <property type="entry name" value="GAF-like_dom_sf"/>
</dbReference>
<dbReference type="InterPro" id="IPR013783">
    <property type="entry name" value="Ig-like_fold"/>
</dbReference>
<keyword evidence="3" id="KW-0597">Phosphoprotein</keyword>
<dbReference type="InterPro" id="IPR005467">
    <property type="entry name" value="His_kinase_dom"/>
</dbReference>
<dbReference type="InterPro" id="IPR011110">
    <property type="entry name" value="Reg_prop"/>
</dbReference>
<sequence>MQKVLIYITLILSLVPVLATGQHHYFRQYSLEEGLPQSEVNDIAEDQFGYLWLGTNGGGLCKFNGTDFEIFTKQDGLLENLIIGLHSDNNYNLWIASPRGITKYDGKSYHHIIESDTALYQDRVQFLETIDGSIWALAREVSGQRKLIQIKDNNTADFISLYPEVFNNNRIFFVCKENAHSLYVSTEKGLFSANPDGITKVNSIGETDLSDKMIIPILQDKYRNTWAIEVAQSGGMQLKQFKLNGDVEAVNWPNDVPLQRIFRVFEDRQGGVWISIASQGIVKFTDHNFRLYNKQNGLNAKLITSFCEDREGNIWLGSSGSGILKYGGDKFISFNKESGLSGDIVRSLFEDSKGNFYFGDDGNMISKYDGNKITFLSAKTENVMGQARRMLELSNGHILIGTTGGLFEYDGNVIKDAPLKYGIAAQAPVVDITRDKESIWFAIYGGGLLKYTNGNKKWYTPNNSELKSSFITDLFIDSKNRMWISTTKGIFLLEDEKFTHYSDKNELNASWILQAAEDKIGNIWFATFTGGLSQFDGVNFNVYNTTNGITSDNIYSVISDAEGNIWAGTQNGVDKISIGADGSITSINNYDKDDGFIGIENNGGCNLLDSEGRIWFGTIKGAMRYNPEEEKTNYLEPPVYIRKILLNFKNPDWKNTSDSYSLDSITPWFLIPEGLKLKHNNNHIGFIFDGLCYTVPEKTKFKWKLEPIEEEWSPENHSTEAFYPSLAPGKYTFKVIACNNDGVWNEEGATYSFEIIPAWYQYKAFKALIFLLFLGLIFFIARQIIQKEKSIKQELESRLAIKKVEIQKQQSEIKNRNKELKEQKAQLQLQAASLQASNTNLERLTKIGQLITANLSVEKISELLYQSVSKVMSTDIYTVGIFNQETKSIDFVYSILNNERQPFTRYLLEDKERLAIYSFTNNTEILMNNFYEDYKKYIQEIRPVPNGAESESVIYIPLRTSKTVIGVISVQSLKKNAYTPYHLNFMQNIANYASIAIGNALKYQDLVKEQQDLKVEHSHILDEKNQLTSEMQYLEDANYEKTRLLSLFANEIQEPLNKSIGKISEFVAKNKECSADQISFINEIQRSLKKQNEVITKVLEVHNIEKHSYEYIPTKFEVKQTIISALTILEKEASERNIKLIISGKEQEIYLDLNLFIRIIENLISNAIKFSPDHKTVTVIISELNHNLRIEVHDQGPGLTKEEQSKIFEKYSHFKKGNEQEISSSGLGLYIVHKYVNFMNGTIKCESTLGLGAAFIIEFPMT</sequence>
<evidence type="ECO:0000259" key="5">
    <source>
        <dbReference type="PROSITE" id="PS50109"/>
    </source>
</evidence>
<keyword evidence="6" id="KW-0547">Nucleotide-binding</keyword>
<keyword evidence="7" id="KW-1185">Reference proteome</keyword>
<evidence type="ECO:0000256" key="3">
    <source>
        <dbReference type="ARBA" id="ARBA00022553"/>
    </source>
</evidence>
<dbReference type="Pfam" id="PF13185">
    <property type="entry name" value="GAF_2"/>
    <property type="match status" value="1"/>
</dbReference>
<dbReference type="InterPro" id="IPR003018">
    <property type="entry name" value="GAF"/>
</dbReference>
<dbReference type="Gene3D" id="1.10.287.130">
    <property type="match status" value="1"/>
</dbReference>
<dbReference type="PRINTS" id="PR00344">
    <property type="entry name" value="BCTRLSENSOR"/>
</dbReference>
<dbReference type="SMART" id="SM00387">
    <property type="entry name" value="HATPase_c"/>
    <property type="match status" value="1"/>
</dbReference>
<dbReference type="SMART" id="SM00065">
    <property type="entry name" value="GAF"/>
    <property type="match status" value="1"/>
</dbReference>
<dbReference type="InterPro" id="IPR003594">
    <property type="entry name" value="HATPase_dom"/>
</dbReference>
<dbReference type="GO" id="GO:0005524">
    <property type="term" value="F:ATP binding"/>
    <property type="evidence" value="ECO:0007669"/>
    <property type="project" value="UniProtKB-KW"/>
</dbReference>
<proteinExistence type="predicted"/>
<evidence type="ECO:0000313" key="6">
    <source>
        <dbReference type="EMBL" id="MCW3786071.1"/>
    </source>
</evidence>
<dbReference type="AlphaFoldDB" id="A0AAE3M2H7"/>
<protein>
    <recommendedName>
        <fullName evidence="2">histidine kinase</fullName>
        <ecNumber evidence="2">2.7.13.3</ecNumber>
    </recommendedName>
</protein>
<name>A0AAE3M2H7_9BACT</name>
<evidence type="ECO:0000313" key="7">
    <source>
        <dbReference type="Proteomes" id="UP001209229"/>
    </source>
</evidence>
<dbReference type="Gene3D" id="2.60.40.10">
    <property type="entry name" value="Immunoglobulins"/>
    <property type="match status" value="1"/>
</dbReference>
<dbReference type="PANTHER" id="PTHR43547">
    <property type="entry name" value="TWO-COMPONENT HISTIDINE KINASE"/>
    <property type="match status" value="1"/>
</dbReference>
<dbReference type="Pfam" id="PF07495">
    <property type="entry name" value="Y_Y_Y"/>
    <property type="match status" value="1"/>
</dbReference>
<evidence type="ECO:0000256" key="2">
    <source>
        <dbReference type="ARBA" id="ARBA00012438"/>
    </source>
</evidence>
<gene>
    <name evidence="6" type="ORF">OM075_06300</name>
</gene>
<dbReference type="Gene3D" id="2.130.10.10">
    <property type="entry name" value="YVTN repeat-like/Quinoprotein amine dehydrogenase"/>
    <property type="match status" value="2"/>
</dbReference>
<dbReference type="EC" id="2.7.13.3" evidence="2"/>
<dbReference type="Pfam" id="PF02518">
    <property type="entry name" value="HATPase_c"/>
    <property type="match status" value="1"/>
</dbReference>
<dbReference type="Proteomes" id="UP001209229">
    <property type="component" value="Unassembled WGS sequence"/>
</dbReference>
<dbReference type="GO" id="GO:0000155">
    <property type="term" value="F:phosphorelay sensor kinase activity"/>
    <property type="evidence" value="ECO:0007669"/>
    <property type="project" value="TreeGrafter"/>
</dbReference>
<feature type="coiled-coil region" evidence="4">
    <location>
        <begin position="792"/>
        <end position="844"/>
    </location>
</feature>
<dbReference type="InterPro" id="IPR004358">
    <property type="entry name" value="Sig_transdc_His_kin-like_C"/>
</dbReference>
<evidence type="ECO:0000256" key="4">
    <source>
        <dbReference type="SAM" id="Coils"/>
    </source>
</evidence>
<dbReference type="InterPro" id="IPR011123">
    <property type="entry name" value="Y_Y_Y"/>
</dbReference>
<feature type="domain" description="Histidine kinase" evidence="5">
    <location>
        <begin position="1047"/>
        <end position="1262"/>
    </location>
</feature>
<dbReference type="SUPFAM" id="SSF55874">
    <property type="entry name" value="ATPase domain of HSP90 chaperone/DNA topoisomerase II/histidine kinase"/>
    <property type="match status" value="1"/>
</dbReference>
<dbReference type="SUPFAM" id="SSF63829">
    <property type="entry name" value="Calcium-dependent phosphotriesterase"/>
    <property type="match status" value="2"/>
</dbReference>
<dbReference type="Gene3D" id="3.30.565.10">
    <property type="entry name" value="Histidine kinase-like ATPase, C-terminal domain"/>
    <property type="match status" value="1"/>
</dbReference>
<dbReference type="Gene3D" id="3.30.450.40">
    <property type="match status" value="1"/>
</dbReference>